<dbReference type="EMBL" id="FOMD01000001">
    <property type="protein sequence ID" value="SFC10206.1"/>
    <property type="molecule type" value="Genomic_DNA"/>
</dbReference>
<dbReference type="STRING" id="1225127.SAMN05661030_0111"/>
<evidence type="ECO:0000256" key="1">
    <source>
        <dbReference type="SAM" id="SignalP"/>
    </source>
</evidence>
<dbReference type="SUPFAM" id="SSF51261">
    <property type="entry name" value="Duplicated hybrid motif"/>
    <property type="match status" value="1"/>
</dbReference>
<accession>A0A1I1GFG5</accession>
<proteinExistence type="predicted"/>
<feature type="signal peptide" evidence="1">
    <location>
        <begin position="1"/>
        <end position="25"/>
    </location>
</feature>
<dbReference type="AlphaFoldDB" id="A0A1I1GFG5"/>
<feature type="domain" description="M23ase beta-sheet core" evidence="2">
    <location>
        <begin position="270"/>
        <end position="361"/>
    </location>
</feature>
<dbReference type="Gene3D" id="2.70.70.10">
    <property type="entry name" value="Glucose Permease (Domain IIA)"/>
    <property type="match status" value="1"/>
</dbReference>
<reference evidence="4" key="1">
    <citation type="submission" date="2016-10" db="EMBL/GenBank/DDBJ databases">
        <authorList>
            <person name="Varghese N."/>
            <person name="Submissions S."/>
        </authorList>
    </citation>
    <scope>NUCLEOTIDE SEQUENCE [LARGE SCALE GENOMIC DNA]</scope>
    <source>
        <strain evidence="4">DSM 45962</strain>
    </source>
</reference>
<dbReference type="InterPro" id="IPR050570">
    <property type="entry name" value="Cell_wall_metabolism_enzyme"/>
</dbReference>
<keyword evidence="4" id="KW-1185">Reference proteome</keyword>
<evidence type="ECO:0000313" key="4">
    <source>
        <dbReference type="Proteomes" id="UP000199022"/>
    </source>
</evidence>
<organism evidence="3 4">
    <name type="scientific">Klenkia taihuensis</name>
    <dbReference type="NCBI Taxonomy" id="1225127"/>
    <lineage>
        <taxon>Bacteria</taxon>
        <taxon>Bacillati</taxon>
        <taxon>Actinomycetota</taxon>
        <taxon>Actinomycetes</taxon>
        <taxon>Geodermatophilales</taxon>
        <taxon>Geodermatophilaceae</taxon>
        <taxon>Klenkia</taxon>
    </lineage>
</organism>
<evidence type="ECO:0000313" key="3">
    <source>
        <dbReference type="EMBL" id="SFC10206.1"/>
    </source>
</evidence>
<gene>
    <name evidence="3" type="ORF">SAMN05661030_0111</name>
</gene>
<evidence type="ECO:0000259" key="2">
    <source>
        <dbReference type="Pfam" id="PF01551"/>
    </source>
</evidence>
<protein>
    <submittedName>
        <fullName evidence="3">Peptidase family M23</fullName>
    </submittedName>
</protein>
<dbReference type="RefSeq" id="WP_091553361.1">
    <property type="nucleotide sequence ID" value="NZ_BNAC01000002.1"/>
</dbReference>
<dbReference type="CDD" id="cd12797">
    <property type="entry name" value="M23_peptidase"/>
    <property type="match status" value="1"/>
</dbReference>
<dbReference type="InterPro" id="IPR016047">
    <property type="entry name" value="M23ase_b-sheet_dom"/>
</dbReference>
<keyword evidence="1" id="KW-0732">Signal</keyword>
<feature type="chain" id="PRO_5011606249" evidence="1">
    <location>
        <begin position="26"/>
        <end position="382"/>
    </location>
</feature>
<dbReference type="GO" id="GO:0004222">
    <property type="term" value="F:metalloendopeptidase activity"/>
    <property type="evidence" value="ECO:0007669"/>
    <property type="project" value="TreeGrafter"/>
</dbReference>
<name>A0A1I1GFG5_9ACTN</name>
<dbReference type="OrthoDB" id="1099523at2"/>
<dbReference type="InterPro" id="IPR011055">
    <property type="entry name" value="Dup_hybrid_motif"/>
</dbReference>
<dbReference type="PANTHER" id="PTHR21666">
    <property type="entry name" value="PEPTIDASE-RELATED"/>
    <property type="match status" value="1"/>
</dbReference>
<sequence>MRPRLAVLALGALLALGTAVPPAAAAPADTAAVAAAQAEVDRVAALVAAAEDELARSTVLAEAAADADRVAQEELAAARQAQAATAAALAQAQAATEVAEEDVATLGREAFMGQQSFGTAQVLLDAESPQDVLQRAATMEQLGLDRTSRLDAVEAQRDQEQAADAAATEAVGRLDVAAQAAAESDAAAQAQLVAAQQSFDAVNAQKADLDAQLLAAQTALLEAQGIEDAAAAAAAAAEASVAAASVSSTGDGSLVSGRVTSCYGSRWGTTHYGIDIAAPIGTPIYAPEGGVVLDAGSASGFGQAVYLQHPDGVVTLYGHVESFTVRPGQVVSAGQQIATVGNRGQSTGPHVHVETHYGGLYADRRNPVPWLTSHGISVGSCG</sequence>
<dbReference type="Proteomes" id="UP000199022">
    <property type="component" value="Unassembled WGS sequence"/>
</dbReference>
<dbReference type="PANTHER" id="PTHR21666:SF270">
    <property type="entry name" value="MUREIN HYDROLASE ACTIVATOR ENVC"/>
    <property type="match status" value="1"/>
</dbReference>
<dbReference type="Pfam" id="PF01551">
    <property type="entry name" value="Peptidase_M23"/>
    <property type="match status" value="1"/>
</dbReference>